<reference evidence="12" key="1">
    <citation type="journal article" date="2013" name="Proc. Natl. Acad. Sci. U.S.A.">
        <title>Genome structure and metabolic features in the red seaweed Chondrus crispus shed light on evolution of the Archaeplastida.</title>
        <authorList>
            <person name="Collen J."/>
            <person name="Porcel B."/>
            <person name="Carre W."/>
            <person name="Ball S.G."/>
            <person name="Chaparro C."/>
            <person name="Tonon T."/>
            <person name="Barbeyron T."/>
            <person name="Michel G."/>
            <person name="Noel B."/>
            <person name="Valentin K."/>
            <person name="Elias M."/>
            <person name="Artiguenave F."/>
            <person name="Arun A."/>
            <person name="Aury J.M."/>
            <person name="Barbosa-Neto J.F."/>
            <person name="Bothwell J.H."/>
            <person name="Bouget F.Y."/>
            <person name="Brillet L."/>
            <person name="Cabello-Hurtado F."/>
            <person name="Capella-Gutierrez S."/>
            <person name="Charrier B."/>
            <person name="Cladiere L."/>
            <person name="Cock J.M."/>
            <person name="Coelho S.M."/>
            <person name="Colleoni C."/>
            <person name="Czjzek M."/>
            <person name="Da Silva C."/>
            <person name="Delage L."/>
            <person name="Denoeud F."/>
            <person name="Deschamps P."/>
            <person name="Dittami S.M."/>
            <person name="Gabaldon T."/>
            <person name="Gachon C.M."/>
            <person name="Groisillier A."/>
            <person name="Herve C."/>
            <person name="Jabbari K."/>
            <person name="Katinka M."/>
            <person name="Kloareg B."/>
            <person name="Kowalczyk N."/>
            <person name="Labadie K."/>
            <person name="Leblanc C."/>
            <person name="Lopez P.J."/>
            <person name="McLachlan D.H."/>
            <person name="Meslet-Cladiere L."/>
            <person name="Moustafa A."/>
            <person name="Nehr Z."/>
            <person name="Nyvall Collen P."/>
            <person name="Panaud O."/>
            <person name="Partensky F."/>
            <person name="Poulain J."/>
            <person name="Rensing S.A."/>
            <person name="Rousvoal S."/>
            <person name="Samson G."/>
            <person name="Symeonidi A."/>
            <person name="Weissenbach J."/>
            <person name="Zambounis A."/>
            <person name="Wincker P."/>
            <person name="Boyen C."/>
        </authorList>
    </citation>
    <scope>NUCLEOTIDE SEQUENCE [LARGE SCALE GENOMIC DNA]</scope>
    <source>
        <strain evidence="12">cv. Stackhouse</strain>
    </source>
</reference>
<comment type="catalytic activity">
    <reaction evidence="7 8">
        <text>dUTP + H2O = dUMP + diphosphate + H(+)</text>
        <dbReference type="Rhea" id="RHEA:10248"/>
        <dbReference type="ChEBI" id="CHEBI:15377"/>
        <dbReference type="ChEBI" id="CHEBI:15378"/>
        <dbReference type="ChEBI" id="CHEBI:33019"/>
        <dbReference type="ChEBI" id="CHEBI:61555"/>
        <dbReference type="ChEBI" id="CHEBI:246422"/>
        <dbReference type="EC" id="3.6.1.23"/>
    </reaction>
</comment>
<dbReference type="GO" id="GO:0006226">
    <property type="term" value="P:dUMP biosynthetic process"/>
    <property type="evidence" value="ECO:0007669"/>
    <property type="project" value="UniProtKB-UniRule"/>
</dbReference>
<dbReference type="GO" id="GO:0046081">
    <property type="term" value="P:dUTP catabolic process"/>
    <property type="evidence" value="ECO:0007669"/>
    <property type="project" value="UniProtKB-UniRule"/>
</dbReference>
<dbReference type="GO" id="GO:0004170">
    <property type="term" value="F:dUTP diphosphatase activity"/>
    <property type="evidence" value="ECO:0007669"/>
    <property type="project" value="UniProtKB-UniRule"/>
</dbReference>
<feature type="compositionally biased region" description="Pro residues" evidence="9">
    <location>
        <begin position="22"/>
        <end position="36"/>
    </location>
</feature>
<dbReference type="SUPFAM" id="SSF51283">
    <property type="entry name" value="dUTPase-like"/>
    <property type="match status" value="1"/>
</dbReference>
<dbReference type="InterPro" id="IPR029054">
    <property type="entry name" value="dUTPase-like"/>
</dbReference>
<evidence type="ECO:0000256" key="2">
    <source>
        <dbReference type="ARBA" id="ARBA00005142"/>
    </source>
</evidence>
<evidence type="ECO:0000256" key="4">
    <source>
        <dbReference type="ARBA" id="ARBA00022801"/>
    </source>
</evidence>
<dbReference type="InterPro" id="IPR036157">
    <property type="entry name" value="dUTPase-like_sf"/>
</dbReference>
<dbReference type="GO" id="GO:0000287">
    <property type="term" value="F:magnesium ion binding"/>
    <property type="evidence" value="ECO:0007669"/>
    <property type="project" value="UniProtKB-UniRule"/>
</dbReference>
<dbReference type="PANTHER" id="PTHR11241">
    <property type="entry name" value="DEOXYURIDINE 5'-TRIPHOSPHATE NUCLEOTIDOHYDROLASE"/>
    <property type="match status" value="1"/>
</dbReference>
<dbReference type="AlphaFoldDB" id="R7Q8U9"/>
<gene>
    <name evidence="11" type="ORF">CHC_T00002427001</name>
</gene>
<dbReference type="UniPathway" id="UPA00610">
    <property type="reaction ID" value="UER00666"/>
</dbReference>
<dbReference type="NCBIfam" id="NF001862">
    <property type="entry name" value="PRK00601.1"/>
    <property type="match status" value="1"/>
</dbReference>
<dbReference type="FunFam" id="2.70.40.10:FF:000004">
    <property type="entry name" value="Deoxyuridine triphosphatase"/>
    <property type="match status" value="1"/>
</dbReference>
<dbReference type="Gramene" id="CDF33821">
    <property type="protein sequence ID" value="CDF33821"/>
    <property type="gene ID" value="CHC_T00002427001"/>
</dbReference>
<evidence type="ECO:0000256" key="9">
    <source>
        <dbReference type="SAM" id="MobiDB-lite"/>
    </source>
</evidence>
<evidence type="ECO:0000256" key="8">
    <source>
        <dbReference type="RuleBase" id="RU367024"/>
    </source>
</evidence>
<dbReference type="EC" id="3.6.1.23" evidence="8"/>
<feature type="region of interest" description="Disordered" evidence="9">
    <location>
        <begin position="15"/>
        <end position="71"/>
    </location>
</feature>
<keyword evidence="4 8" id="KW-0378">Hydrolase</keyword>
<proteinExistence type="inferred from homology"/>
<dbReference type="NCBIfam" id="TIGR00576">
    <property type="entry name" value="dut"/>
    <property type="match status" value="1"/>
</dbReference>
<comment type="pathway">
    <text evidence="2 8">Pyrimidine metabolism; dUMP biosynthesis; dUMP from dCTP (dUTP route): step 2/2.</text>
</comment>
<dbReference type="InterPro" id="IPR033704">
    <property type="entry name" value="dUTPase_trimeric"/>
</dbReference>
<dbReference type="GeneID" id="17321348"/>
<comment type="cofactor">
    <cofactor evidence="1 8">
        <name>Mg(2+)</name>
        <dbReference type="ChEBI" id="CHEBI:18420"/>
    </cofactor>
</comment>
<evidence type="ECO:0000256" key="6">
    <source>
        <dbReference type="ARBA" id="ARBA00023080"/>
    </source>
</evidence>
<dbReference type="KEGG" id="ccp:CHC_T00002427001"/>
<keyword evidence="12" id="KW-1185">Reference proteome</keyword>
<evidence type="ECO:0000256" key="5">
    <source>
        <dbReference type="ARBA" id="ARBA00022842"/>
    </source>
</evidence>
<comment type="similarity">
    <text evidence="3 8">Belongs to the dUTPase family.</text>
</comment>
<keyword evidence="6 8" id="KW-0546">Nucleotide metabolism</keyword>
<dbReference type="Proteomes" id="UP000012073">
    <property type="component" value="Unassembled WGS sequence"/>
</dbReference>
<dbReference type="PANTHER" id="PTHR11241:SF0">
    <property type="entry name" value="DEOXYURIDINE 5'-TRIPHOSPHATE NUCLEOTIDOHYDROLASE"/>
    <property type="match status" value="1"/>
</dbReference>
<dbReference type="OrthoDB" id="10261072at2759"/>
<dbReference type="InterPro" id="IPR008181">
    <property type="entry name" value="dUTPase"/>
</dbReference>
<evidence type="ECO:0000256" key="7">
    <source>
        <dbReference type="ARBA" id="ARBA00047686"/>
    </source>
</evidence>
<evidence type="ECO:0000256" key="3">
    <source>
        <dbReference type="ARBA" id="ARBA00006581"/>
    </source>
</evidence>
<accession>R7Q8U9</accession>
<sequence length="218" mass="22550">MPPCFITSLALLRPLHSHTRPPSQPRRPPRLAPMPPSTAATTPAPAHVPAKRELPPSASAAPAKRDRATPAPAEDALQVVLLNEHATAPARGSPLAAGFDLAAAAACVVPPRGRAVVKTGLQVRIPAGCYGRVAPRSGLAVKKGIDVGAGVVDADYRGEVGVVLFNFGEEDFKVSVGDRVAQLVLEKISTVGVQLVEKLDETERGAGGFGSTGVEKSQ</sequence>
<comment type="function">
    <text evidence="8">Involved in nucleotide metabolism via production of dUMP, the immediate precursor of thymidine nucleotides, and decreases the intracellular concentration of dUTP so that uracil cannot be incorporated into DNA.</text>
</comment>
<evidence type="ECO:0000313" key="12">
    <source>
        <dbReference type="Proteomes" id="UP000012073"/>
    </source>
</evidence>
<dbReference type="CDD" id="cd07557">
    <property type="entry name" value="trimeric_dUTPase"/>
    <property type="match status" value="1"/>
</dbReference>
<evidence type="ECO:0000259" key="10">
    <source>
        <dbReference type="Pfam" id="PF00692"/>
    </source>
</evidence>
<dbReference type="RefSeq" id="XP_005713640.1">
    <property type="nucleotide sequence ID" value="XM_005713583.1"/>
</dbReference>
<dbReference type="Pfam" id="PF00692">
    <property type="entry name" value="dUTPase"/>
    <property type="match status" value="1"/>
</dbReference>
<dbReference type="EMBL" id="HG001658">
    <property type="protein sequence ID" value="CDF33821.1"/>
    <property type="molecule type" value="Genomic_DNA"/>
</dbReference>
<evidence type="ECO:0000313" key="11">
    <source>
        <dbReference type="EMBL" id="CDF33821.1"/>
    </source>
</evidence>
<feature type="domain" description="dUTPase-like" evidence="10">
    <location>
        <begin position="85"/>
        <end position="213"/>
    </location>
</feature>
<keyword evidence="8" id="KW-0479">Metal-binding</keyword>
<dbReference type="OMA" id="PLFNHHC"/>
<evidence type="ECO:0000256" key="1">
    <source>
        <dbReference type="ARBA" id="ARBA00001946"/>
    </source>
</evidence>
<protein>
    <recommendedName>
        <fullName evidence="8">Deoxyuridine 5'-triphosphate nucleotidohydrolase</fullName>
        <shortName evidence="8">dUTPase</shortName>
        <ecNumber evidence="8">3.6.1.23</ecNumber>
    </recommendedName>
    <alternativeName>
        <fullName evidence="8">dUTP pyrophosphatase</fullName>
    </alternativeName>
</protein>
<dbReference type="STRING" id="2769.R7Q8U9"/>
<dbReference type="PhylomeDB" id="R7Q8U9"/>
<dbReference type="Gene3D" id="2.70.40.10">
    <property type="match status" value="1"/>
</dbReference>
<keyword evidence="5 8" id="KW-0460">Magnesium</keyword>
<organism evidence="11 12">
    <name type="scientific">Chondrus crispus</name>
    <name type="common">Carrageen Irish moss</name>
    <name type="synonym">Polymorpha crispa</name>
    <dbReference type="NCBI Taxonomy" id="2769"/>
    <lineage>
        <taxon>Eukaryota</taxon>
        <taxon>Rhodophyta</taxon>
        <taxon>Florideophyceae</taxon>
        <taxon>Rhodymeniophycidae</taxon>
        <taxon>Gigartinales</taxon>
        <taxon>Gigartinaceae</taxon>
        <taxon>Chondrus</taxon>
    </lineage>
</organism>
<name>R7Q8U9_CHOCR</name>
<feature type="compositionally biased region" description="Low complexity" evidence="9">
    <location>
        <begin position="37"/>
        <end position="48"/>
    </location>
</feature>